<dbReference type="PANTHER" id="PTHR40711:SF2">
    <property type="entry name" value="EXTRACELLULAR GLYCOPROTEIN LACRITIN"/>
    <property type="match status" value="1"/>
</dbReference>
<dbReference type="InterPro" id="IPR043557">
    <property type="entry name" value="Dermcidin/Lacritin"/>
</dbReference>
<sequence>MWKSHLSKLGSHWPLISLKGPSSFSILIPRTLCRFCGYTHSSSRRMKFTTLLFLAAVAGALVYAEDASSDSTDADAAQEAGTSKPNEEISDPAASASPPETTTTAQETSAAVQGTAKVTSSRQELNPLKSIVEKSILLTEQAFARAGKGMPGGLARGKQFIENGNEFAQKLLKKFGLPKPWA</sequence>
<evidence type="ECO:0000313" key="3">
    <source>
        <dbReference type="Proteomes" id="UP000233100"/>
    </source>
</evidence>
<proteinExistence type="predicted"/>
<dbReference type="GO" id="GO:0070886">
    <property type="term" value="P:positive regulation of calcineurin-NFAT signaling cascade"/>
    <property type="evidence" value="ECO:0007669"/>
    <property type="project" value="Ensembl"/>
</dbReference>
<dbReference type="GO" id="GO:0008083">
    <property type="term" value="F:growth factor activity"/>
    <property type="evidence" value="ECO:0007669"/>
    <property type="project" value="Ensembl"/>
</dbReference>
<dbReference type="PANTHER" id="PTHR40711">
    <property type="entry name" value="DERMCIDIN-RELATED"/>
    <property type="match status" value="1"/>
</dbReference>
<dbReference type="GO" id="GO:0030141">
    <property type="term" value="C:secretory granule"/>
    <property type="evidence" value="ECO:0007669"/>
    <property type="project" value="Ensembl"/>
</dbReference>
<dbReference type="AlphaFoldDB" id="A0A7N9DDQ7"/>
<reference evidence="2 3" key="1">
    <citation type="submission" date="2013-03" db="EMBL/GenBank/DDBJ databases">
        <authorList>
            <person name="Warren W."/>
            <person name="Wilson R.K."/>
        </authorList>
    </citation>
    <scope>NUCLEOTIDE SEQUENCE</scope>
</reference>
<evidence type="ECO:0000256" key="1">
    <source>
        <dbReference type="SAM" id="MobiDB-lite"/>
    </source>
</evidence>
<feature type="region of interest" description="Disordered" evidence="1">
    <location>
        <begin position="72"/>
        <end position="119"/>
    </location>
</feature>
<reference evidence="2" key="2">
    <citation type="submission" date="2025-08" db="UniProtKB">
        <authorList>
            <consortium name="Ensembl"/>
        </authorList>
    </citation>
    <scope>IDENTIFICATION</scope>
</reference>
<dbReference type="Proteomes" id="UP000233100">
    <property type="component" value="Chromosome 11"/>
</dbReference>
<dbReference type="GO" id="GO:0043237">
    <property type="term" value="F:laminin-1 binding"/>
    <property type="evidence" value="ECO:0007669"/>
    <property type="project" value="Ensembl"/>
</dbReference>
<name>A0A7N9DDQ7_MACFA</name>
<keyword evidence="3" id="KW-1185">Reference proteome</keyword>
<gene>
    <name evidence="2" type="primary">LACRT</name>
</gene>
<dbReference type="GO" id="GO:0034067">
    <property type="term" value="P:protein localization to Golgi apparatus"/>
    <property type="evidence" value="ECO:0007669"/>
    <property type="project" value="Ensembl"/>
</dbReference>
<accession>A0A7N9DDQ7</accession>
<dbReference type="GeneTree" id="ENSGT00940000163391"/>
<dbReference type="GO" id="GO:0033173">
    <property type="term" value="P:calcineurin-NFAT signaling cascade"/>
    <property type="evidence" value="ECO:0007669"/>
    <property type="project" value="Ensembl"/>
</dbReference>
<reference evidence="2" key="3">
    <citation type="submission" date="2025-09" db="UniProtKB">
        <authorList>
            <consortium name="Ensembl"/>
        </authorList>
    </citation>
    <scope>IDENTIFICATION</scope>
</reference>
<evidence type="ECO:0000313" key="2">
    <source>
        <dbReference type="Ensembl" id="ENSMFAP00000064169.1"/>
    </source>
</evidence>
<dbReference type="GO" id="GO:0005576">
    <property type="term" value="C:extracellular region"/>
    <property type="evidence" value="ECO:0007669"/>
    <property type="project" value="Ensembl"/>
</dbReference>
<dbReference type="GO" id="GO:0043066">
    <property type="term" value="P:negative regulation of apoptotic process"/>
    <property type="evidence" value="ECO:0007669"/>
    <property type="project" value="Ensembl"/>
</dbReference>
<dbReference type="GO" id="GO:0051047">
    <property type="term" value="P:positive regulation of secretion"/>
    <property type="evidence" value="ECO:0007669"/>
    <property type="project" value="Ensembl"/>
</dbReference>
<dbReference type="GO" id="GO:0016239">
    <property type="term" value="P:positive regulation of macroautophagy"/>
    <property type="evidence" value="ECO:0007669"/>
    <property type="project" value="Ensembl"/>
</dbReference>
<dbReference type="GO" id="GO:0042742">
    <property type="term" value="P:defense response to bacterium"/>
    <property type="evidence" value="ECO:0007669"/>
    <property type="project" value="Ensembl"/>
</dbReference>
<dbReference type="GO" id="GO:0070075">
    <property type="term" value="P:tear secretion"/>
    <property type="evidence" value="ECO:0007669"/>
    <property type="project" value="Ensembl"/>
</dbReference>
<dbReference type="Ensembl" id="ENSMFAT00000092581.1">
    <property type="protein sequence ID" value="ENSMFAP00000064169.1"/>
    <property type="gene ID" value="ENSMFAG00000063533.1"/>
</dbReference>
<organism evidence="2 3">
    <name type="scientific">Macaca fascicularis</name>
    <name type="common">Crab-eating macaque</name>
    <name type="synonym">Cynomolgus monkey</name>
    <dbReference type="NCBI Taxonomy" id="9541"/>
    <lineage>
        <taxon>Eukaryota</taxon>
        <taxon>Metazoa</taxon>
        <taxon>Chordata</taxon>
        <taxon>Craniata</taxon>
        <taxon>Vertebrata</taxon>
        <taxon>Euteleostomi</taxon>
        <taxon>Mammalia</taxon>
        <taxon>Eutheria</taxon>
        <taxon>Euarchontoglires</taxon>
        <taxon>Primates</taxon>
        <taxon>Haplorrhini</taxon>
        <taxon>Catarrhini</taxon>
        <taxon>Cercopithecidae</taxon>
        <taxon>Cercopithecinae</taxon>
        <taxon>Macaca</taxon>
    </lineage>
</organism>
<dbReference type="GO" id="GO:0031665">
    <property type="term" value="P:negative regulation of lipopolysaccharide-mediated signaling pathway"/>
    <property type="evidence" value="ECO:0007669"/>
    <property type="project" value="Ensembl"/>
</dbReference>
<dbReference type="GO" id="GO:0060054">
    <property type="term" value="P:positive regulation of epithelial cell proliferation involved in wound healing"/>
    <property type="evidence" value="ECO:0007669"/>
    <property type="project" value="Ensembl"/>
</dbReference>
<protein>
    <submittedName>
        <fullName evidence="2">Lacritin</fullName>
    </submittedName>
</protein>
<dbReference type="GO" id="GO:0005518">
    <property type="term" value="F:collagen binding"/>
    <property type="evidence" value="ECO:0007669"/>
    <property type="project" value="Ensembl"/>
</dbReference>
<feature type="compositionally biased region" description="Low complexity" evidence="1">
    <location>
        <begin position="92"/>
        <end position="111"/>
    </location>
</feature>
<dbReference type="GO" id="GO:0010669">
    <property type="term" value="P:epithelial structure maintenance"/>
    <property type="evidence" value="ECO:0007669"/>
    <property type="project" value="Ensembl"/>
</dbReference>
<dbReference type="GO" id="GO:0051281">
    <property type="term" value="P:positive regulation of release of sequestered calcium ion into cytosol"/>
    <property type="evidence" value="ECO:0007669"/>
    <property type="project" value="Ensembl"/>
</dbReference>